<evidence type="ECO:0000313" key="2">
    <source>
        <dbReference type="Proteomes" id="UP000310066"/>
    </source>
</evidence>
<proteinExistence type="predicted"/>
<organism evidence="1 2">
    <name type="scientific">Friedmanniomyces endolithicus</name>
    <dbReference type="NCBI Taxonomy" id="329885"/>
    <lineage>
        <taxon>Eukaryota</taxon>
        <taxon>Fungi</taxon>
        <taxon>Dikarya</taxon>
        <taxon>Ascomycota</taxon>
        <taxon>Pezizomycotina</taxon>
        <taxon>Dothideomycetes</taxon>
        <taxon>Dothideomycetidae</taxon>
        <taxon>Mycosphaerellales</taxon>
        <taxon>Teratosphaeriaceae</taxon>
        <taxon>Friedmanniomyces</taxon>
    </lineage>
</organism>
<dbReference type="AlphaFoldDB" id="A0A4U0TKT9"/>
<protein>
    <submittedName>
        <fullName evidence="1">Uncharacterized protein</fullName>
    </submittedName>
</protein>
<comment type="caution">
    <text evidence="1">The sequence shown here is derived from an EMBL/GenBank/DDBJ whole genome shotgun (WGS) entry which is preliminary data.</text>
</comment>
<name>A0A4U0TKT9_9PEZI</name>
<sequence>MEQQSANKSITTYLLARVEEFRKLFRKLSLLRQEEWSNPEGDDFFAKQRATADTGNPKTARHFYTMMQNI</sequence>
<dbReference type="Proteomes" id="UP000310066">
    <property type="component" value="Unassembled WGS sequence"/>
</dbReference>
<gene>
    <name evidence="1" type="ORF">B0A54_18101</name>
</gene>
<reference evidence="1 2" key="1">
    <citation type="submission" date="2017-03" db="EMBL/GenBank/DDBJ databases">
        <title>Genomes of endolithic fungi from Antarctica.</title>
        <authorList>
            <person name="Coleine C."/>
            <person name="Masonjones S."/>
            <person name="Stajich J.E."/>
        </authorList>
    </citation>
    <scope>NUCLEOTIDE SEQUENCE [LARGE SCALE GENOMIC DNA]</scope>
    <source>
        <strain evidence="1 2">CCFEE 5311</strain>
    </source>
</reference>
<accession>A0A4U0TKT9</accession>
<dbReference type="STRING" id="329885.A0A4U0TKT9"/>
<feature type="non-terminal residue" evidence="1">
    <location>
        <position position="70"/>
    </location>
</feature>
<evidence type="ECO:0000313" key="1">
    <source>
        <dbReference type="EMBL" id="TKA22474.1"/>
    </source>
</evidence>
<dbReference type="EMBL" id="NAJP01000284">
    <property type="protein sequence ID" value="TKA22474.1"/>
    <property type="molecule type" value="Genomic_DNA"/>
</dbReference>